<dbReference type="InterPro" id="IPR035901">
    <property type="entry name" value="GIY-YIG_endonuc_sf"/>
</dbReference>
<feature type="domain" description="GIY-YIG" evidence="2">
    <location>
        <begin position="9"/>
        <end position="85"/>
    </location>
</feature>
<accession>A0A1G6AU32</accession>
<dbReference type="PROSITE" id="PS50164">
    <property type="entry name" value="GIY_YIG"/>
    <property type="match status" value="1"/>
</dbReference>
<sequence>MQHFAGRGFQPCTYILASRKYGTLYVGVTSSVARRVWEHRAGRVRGFTQRYGVKTLVHYEFHQTMFDAIKREKQIKEWKRLWKIELIESRNPEWRDLFEELPF</sequence>
<evidence type="ECO:0000313" key="4">
    <source>
        <dbReference type="Proteomes" id="UP000199071"/>
    </source>
</evidence>
<dbReference type="Gene3D" id="3.40.1440.10">
    <property type="entry name" value="GIY-YIG endonuclease"/>
    <property type="match status" value="1"/>
</dbReference>
<name>A0A1G6AU32_9HYPH</name>
<gene>
    <name evidence="3" type="ORF">SAMN02982931_00862</name>
</gene>
<organism evidence="3 4">
    <name type="scientific">Bauldia litoralis</name>
    <dbReference type="NCBI Taxonomy" id="665467"/>
    <lineage>
        <taxon>Bacteria</taxon>
        <taxon>Pseudomonadati</taxon>
        <taxon>Pseudomonadota</taxon>
        <taxon>Alphaproteobacteria</taxon>
        <taxon>Hyphomicrobiales</taxon>
        <taxon>Kaistiaceae</taxon>
        <taxon>Bauldia</taxon>
    </lineage>
</organism>
<keyword evidence="3" id="KW-0378">Hydrolase</keyword>
<evidence type="ECO:0000256" key="1">
    <source>
        <dbReference type="ARBA" id="ARBA00007435"/>
    </source>
</evidence>
<dbReference type="SUPFAM" id="SSF82771">
    <property type="entry name" value="GIY-YIG endonuclease"/>
    <property type="match status" value="1"/>
</dbReference>
<dbReference type="GO" id="GO:0004519">
    <property type="term" value="F:endonuclease activity"/>
    <property type="evidence" value="ECO:0007669"/>
    <property type="project" value="UniProtKB-KW"/>
</dbReference>
<proteinExistence type="inferred from homology"/>
<dbReference type="STRING" id="665467.SAMN02982931_00862"/>
<dbReference type="AlphaFoldDB" id="A0A1G6AU32"/>
<dbReference type="EMBL" id="FMXQ01000002">
    <property type="protein sequence ID" value="SDB11842.1"/>
    <property type="molecule type" value="Genomic_DNA"/>
</dbReference>
<dbReference type="InterPro" id="IPR050190">
    <property type="entry name" value="UPF0213_domain"/>
</dbReference>
<reference evidence="3 4" key="1">
    <citation type="submission" date="2016-10" db="EMBL/GenBank/DDBJ databases">
        <authorList>
            <person name="de Groot N.N."/>
        </authorList>
    </citation>
    <scope>NUCLEOTIDE SEQUENCE [LARGE SCALE GENOMIC DNA]</scope>
    <source>
        <strain evidence="3 4">ATCC 35022</strain>
    </source>
</reference>
<evidence type="ECO:0000313" key="3">
    <source>
        <dbReference type="EMBL" id="SDB11842.1"/>
    </source>
</evidence>
<dbReference type="OrthoDB" id="287318at2"/>
<comment type="similarity">
    <text evidence="1">Belongs to the UPF0213 family.</text>
</comment>
<dbReference type="InterPro" id="IPR000305">
    <property type="entry name" value="GIY-YIG_endonuc"/>
</dbReference>
<keyword evidence="3" id="KW-0540">Nuclease</keyword>
<keyword evidence="4" id="KW-1185">Reference proteome</keyword>
<dbReference type="RefSeq" id="WP_090875007.1">
    <property type="nucleotide sequence ID" value="NZ_FMXQ01000002.1"/>
</dbReference>
<dbReference type="Proteomes" id="UP000199071">
    <property type="component" value="Unassembled WGS sequence"/>
</dbReference>
<dbReference type="PANTHER" id="PTHR34477">
    <property type="entry name" value="UPF0213 PROTEIN YHBQ"/>
    <property type="match status" value="1"/>
</dbReference>
<dbReference type="Pfam" id="PF01541">
    <property type="entry name" value="GIY-YIG"/>
    <property type="match status" value="1"/>
</dbReference>
<dbReference type="PANTHER" id="PTHR34477:SF5">
    <property type="entry name" value="BSL5627 PROTEIN"/>
    <property type="match status" value="1"/>
</dbReference>
<keyword evidence="3" id="KW-0255">Endonuclease</keyword>
<protein>
    <submittedName>
        <fullName evidence="3">Putative endonuclease</fullName>
    </submittedName>
</protein>
<dbReference type="CDD" id="cd10448">
    <property type="entry name" value="GIY-YIG_unchar_3"/>
    <property type="match status" value="1"/>
</dbReference>
<evidence type="ECO:0000259" key="2">
    <source>
        <dbReference type="PROSITE" id="PS50164"/>
    </source>
</evidence>